<dbReference type="EMBL" id="BPUS01000008">
    <property type="protein sequence ID" value="GJH27021.1"/>
    <property type="molecule type" value="Genomic_DNA"/>
</dbReference>
<feature type="chain" id="PRO_5041319541" evidence="2">
    <location>
        <begin position="27"/>
        <end position="101"/>
    </location>
</feature>
<gene>
    <name evidence="3" type="ORF">CBA19CS42_20915</name>
</gene>
<evidence type="ECO:0000313" key="4">
    <source>
        <dbReference type="Proteomes" id="UP001055111"/>
    </source>
</evidence>
<evidence type="ECO:0000313" key="3">
    <source>
        <dbReference type="EMBL" id="GJH27021.1"/>
    </source>
</evidence>
<feature type="compositionally biased region" description="Basic and acidic residues" evidence="1">
    <location>
        <begin position="60"/>
        <end position="69"/>
    </location>
</feature>
<protein>
    <submittedName>
        <fullName evidence="3">DUF4148 domain-containing protein</fullName>
    </submittedName>
</protein>
<dbReference type="AlphaFoldDB" id="A0AA37IBR1"/>
<dbReference type="Proteomes" id="UP001055111">
    <property type="component" value="Unassembled WGS sequence"/>
</dbReference>
<sequence length="101" mass="10713">MKSTLKVRLLLTAMFLALSHASLSSAQTTNTSPGANTQGSTAAPTKAERKAARQQARAKKNAELKKLEDAGYSPATRDEGTYPQDIQNAEKKAGIGQKPAQ</sequence>
<proteinExistence type="predicted"/>
<name>A0AA37IBR1_9BURK</name>
<evidence type="ECO:0000256" key="1">
    <source>
        <dbReference type="SAM" id="MobiDB-lite"/>
    </source>
</evidence>
<dbReference type="RefSeq" id="WP_238213677.1">
    <property type="nucleotide sequence ID" value="NZ_BPUS01000008.1"/>
</dbReference>
<reference evidence="3" key="1">
    <citation type="submission" date="2022-09" db="EMBL/GenBank/DDBJ databases">
        <title>Isolation and characterization of 3-chlorobenzoate degrading bacteria from soils in Shizuoka.</title>
        <authorList>
            <person name="Ifat A."/>
            <person name="Ogawa N."/>
            <person name="Kimbara K."/>
            <person name="Moriuchi R."/>
            <person name="Dohra H."/>
            <person name="Shintani M."/>
        </authorList>
    </citation>
    <scope>NUCLEOTIDE SEQUENCE</scope>
    <source>
        <strain evidence="3">19CS4-2</strain>
    </source>
</reference>
<feature type="signal peptide" evidence="2">
    <location>
        <begin position="1"/>
        <end position="26"/>
    </location>
</feature>
<evidence type="ECO:0000256" key="2">
    <source>
        <dbReference type="SAM" id="SignalP"/>
    </source>
</evidence>
<feature type="compositionally biased region" description="Polar residues" evidence="1">
    <location>
        <begin position="27"/>
        <end position="43"/>
    </location>
</feature>
<organism evidence="3 4">
    <name type="scientific">Caballeronia novacaledonica</name>
    <dbReference type="NCBI Taxonomy" id="1544861"/>
    <lineage>
        <taxon>Bacteria</taxon>
        <taxon>Pseudomonadati</taxon>
        <taxon>Pseudomonadota</taxon>
        <taxon>Betaproteobacteria</taxon>
        <taxon>Burkholderiales</taxon>
        <taxon>Burkholderiaceae</taxon>
        <taxon>Caballeronia</taxon>
    </lineage>
</organism>
<feature type="region of interest" description="Disordered" evidence="1">
    <location>
        <begin position="23"/>
        <end position="101"/>
    </location>
</feature>
<comment type="caution">
    <text evidence="3">The sequence shown here is derived from an EMBL/GenBank/DDBJ whole genome shotgun (WGS) entry which is preliminary data.</text>
</comment>
<accession>A0AA37IBR1</accession>
<keyword evidence="2" id="KW-0732">Signal</keyword>